<dbReference type="EMBL" id="LR134405">
    <property type="protein sequence ID" value="VEH66980.1"/>
    <property type="molecule type" value="Genomic_DNA"/>
</dbReference>
<reference evidence="1 2" key="1">
    <citation type="submission" date="2018-12" db="EMBL/GenBank/DDBJ databases">
        <authorList>
            <consortium name="Pathogen Informatics"/>
        </authorList>
    </citation>
    <scope>NUCLEOTIDE SEQUENCE [LARGE SCALE GENOMIC DNA]</scope>
    <source>
        <strain evidence="1 2">NCTC8284</strain>
    </source>
</reference>
<evidence type="ECO:0000313" key="1">
    <source>
        <dbReference type="EMBL" id="VEH66980.1"/>
    </source>
</evidence>
<evidence type="ECO:0000313" key="2">
    <source>
        <dbReference type="Proteomes" id="UP000278733"/>
    </source>
</evidence>
<accession>A0A3S5ES70</accession>
<protein>
    <submittedName>
        <fullName evidence="1">Uncharacterized protein</fullName>
    </submittedName>
</protein>
<gene>
    <name evidence="1" type="ORF">NCTC8284_02164</name>
</gene>
<dbReference type="KEGG" id="rpne:NCTC8284_02164"/>
<dbReference type="Proteomes" id="UP000278733">
    <property type="component" value="Chromosome"/>
</dbReference>
<organism evidence="1 2">
    <name type="scientific">Rodentibacter pneumotropicus</name>
    <dbReference type="NCBI Taxonomy" id="758"/>
    <lineage>
        <taxon>Bacteria</taxon>
        <taxon>Pseudomonadati</taxon>
        <taxon>Pseudomonadota</taxon>
        <taxon>Gammaproteobacteria</taxon>
        <taxon>Pasteurellales</taxon>
        <taxon>Pasteurellaceae</taxon>
        <taxon>Rodentibacter</taxon>
    </lineage>
</organism>
<dbReference type="AlphaFoldDB" id="A0A3S5ES70"/>
<sequence>MQTYKEMMFPILKLFSDRKNILAMMYINLLHSTFL</sequence>
<name>A0A3S5ES70_9PAST</name>
<proteinExistence type="predicted"/>